<keyword evidence="3 5" id="KW-1133">Transmembrane helix</keyword>
<evidence type="ECO:0000256" key="3">
    <source>
        <dbReference type="ARBA" id="ARBA00022989"/>
    </source>
</evidence>
<dbReference type="Pfam" id="PF03151">
    <property type="entry name" value="TPT"/>
    <property type="match status" value="1"/>
</dbReference>
<evidence type="ECO:0000256" key="2">
    <source>
        <dbReference type="ARBA" id="ARBA00022692"/>
    </source>
</evidence>
<evidence type="ECO:0000313" key="8">
    <source>
        <dbReference type="Proteomes" id="UP001165122"/>
    </source>
</evidence>
<dbReference type="PANTHER" id="PTHR11132">
    <property type="entry name" value="SOLUTE CARRIER FAMILY 35"/>
    <property type="match status" value="1"/>
</dbReference>
<proteinExistence type="predicted"/>
<feature type="transmembrane region" description="Helical" evidence="5">
    <location>
        <begin position="200"/>
        <end position="219"/>
    </location>
</feature>
<dbReference type="EMBL" id="BRXW01000319">
    <property type="protein sequence ID" value="GMI18070.1"/>
    <property type="molecule type" value="Genomic_DNA"/>
</dbReference>
<feature type="transmembrane region" description="Helical" evidence="5">
    <location>
        <begin position="341"/>
        <end position="357"/>
    </location>
</feature>
<comment type="subcellular location">
    <subcellularLocation>
        <location evidence="1">Membrane</location>
        <topology evidence="1">Multi-pass membrane protein</topology>
    </subcellularLocation>
</comment>
<dbReference type="AlphaFoldDB" id="A0A9W7FU66"/>
<sequence>MDPLLTLSSSPAIPVGLTWFLTSVFMTMPSTSRFLLFEPRSNPLPQPALCLPSKSPPPLSNLLQASLKNVSKPMQLTLWRFTFSKLLSLLTFTLLSFPQHRFSSPKILLLNLRSTLPTFLLPALCLFLANLFNSLSLSTLGISLTYVTKCSIPIFTLLMGPLFEWGGETEGTNWRAKVCLMPICVGIGMTSYSNSSFTPLGLFYALTSCLFQVSLNILSKNKMSTSPITGPIAGMHCHLNMVIIGFFLSVLKIIGDKIYKINFHESRNESRNKLKEPIVPPSLALKASLSYHLEYTLSFILISLIHPLTYGVSDAIRRLGIIVYGKIINPNTEEKFNKRNVVGMGMALVGGVGYSVLS</sequence>
<evidence type="ECO:0000259" key="6">
    <source>
        <dbReference type="Pfam" id="PF03151"/>
    </source>
</evidence>
<feature type="transmembrane region" description="Helical" evidence="5">
    <location>
        <begin position="115"/>
        <end position="132"/>
    </location>
</feature>
<keyword evidence="8" id="KW-1185">Reference proteome</keyword>
<protein>
    <recommendedName>
        <fullName evidence="6">Sugar phosphate transporter domain-containing protein</fullName>
    </recommendedName>
</protein>
<feature type="transmembrane region" description="Helical" evidence="5">
    <location>
        <begin position="12"/>
        <end position="36"/>
    </location>
</feature>
<organism evidence="7 8">
    <name type="scientific">Triparma laevis f. longispina</name>
    <dbReference type="NCBI Taxonomy" id="1714387"/>
    <lineage>
        <taxon>Eukaryota</taxon>
        <taxon>Sar</taxon>
        <taxon>Stramenopiles</taxon>
        <taxon>Ochrophyta</taxon>
        <taxon>Bolidophyceae</taxon>
        <taxon>Parmales</taxon>
        <taxon>Triparmaceae</taxon>
        <taxon>Triparma</taxon>
    </lineage>
</organism>
<keyword evidence="2 5" id="KW-0812">Transmembrane</keyword>
<evidence type="ECO:0000256" key="1">
    <source>
        <dbReference type="ARBA" id="ARBA00004141"/>
    </source>
</evidence>
<dbReference type="InterPro" id="IPR050186">
    <property type="entry name" value="TPT_transporter"/>
</dbReference>
<dbReference type="InterPro" id="IPR004853">
    <property type="entry name" value="Sugar_P_trans_dom"/>
</dbReference>
<evidence type="ECO:0000256" key="4">
    <source>
        <dbReference type="ARBA" id="ARBA00023136"/>
    </source>
</evidence>
<reference evidence="8" key="1">
    <citation type="journal article" date="2023" name="Commun. Biol.">
        <title>Genome analysis of Parmales, the sister group of diatoms, reveals the evolutionary specialization of diatoms from phago-mixotrophs to photoautotrophs.</title>
        <authorList>
            <person name="Ban H."/>
            <person name="Sato S."/>
            <person name="Yoshikawa S."/>
            <person name="Yamada K."/>
            <person name="Nakamura Y."/>
            <person name="Ichinomiya M."/>
            <person name="Sato N."/>
            <person name="Blanc-Mathieu R."/>
            <person name="Endo H."/>
            <person name="Kuwata A."/>
            <person name="Ogata H."/>
        </authorList>
    </citation>
    <scope>NUCLEOTIDE SEQUENCE [LARGE SCALE GENOMIC DNA]</scope>
    <source>
        <strain evidence="8">NIES 3700</strain>
    </source>
</reference>
<keyword evidence="4 5" id="KW-0472">Membrane</keyword>
<gene>
    <name evidence="7" type="ORF">TrLO_g1195</name>
</gene>
<feature type="transmembrane region" description="Helical" evidence="5">
    <location>
        <begin position="231"/>
        <end position="251"/>
    </location>
</feature>
<evidence type="ECO:0000313" key="7">
    <source>
        <dbReference type="EMBL" id="GMI18070.1"/>
    </source>
</evidence>
<feature type="transmembrane region" description="Helical" evidence="5">
    <location>
        <begin position="77"/>
        <end position="95"/>
    </location>
</feature>
<dbReference type="Proteomes" id="UP001165122">
    <property type="component" value="Unassembled WGS sequence"/>
</dbReference>
<name>A0A9W7FU66_9STRA</name>
<feature type="domain" description="Sugar phosphate transporter" evidence="6">
    <location>
        <begin position="67"/>
        <end position="355"/>
    </location>
</feature>
<accession>A0A9W7FU66</accession>
<evidence type="ECO:0000256" key="5">
    <source>
        <dbReference type="SAM" id="Phobius"/>
    </source>
</evidence>
<dbReference type="GO" id="GO:0016020">
    <property type="term" value="C:membrane"/>
    <property type="evidence" value="ECO:0007669"/>
    <property type="project" value="UniProtKB-SubCell"/>
</dbReference>
<comment type="caution">
    <text evidence="7">The sequence shown here is derived from an EMBL/GenBank/DDBJ whole genome shotgun (WGS) entry which is preliminary data.</text>
</comment>
<dbReference type="OrthoDB" id="6418713at2759"/>